<dbReference type="Proteomes" id="UP000256964">
    <property type="component" value="Unassembled WGS sequence"/>
</dbReference>
<dbReference type="PRINTS" id="PR00319">
    <property type="entry name" value="GPROTEINB"/>
</dbReference>
<feature type="repeat" description="WD" evidence="3">
    <location>
        <begin position="605"/>
        <end position="635"/>
    </location>
</feature>
<keyword evidence="2" id="KW-0677">Repeat</keyword>
<dbReference type="PANTHER" id="PTHR19879">
    <property type="entry name" value="TRANSCRIPTION INITIATION FACTOR TFIID"/>
    <property type="match status" value="1"/>
</dbReference>
<evidence type="ECO:0000313" key="7">
    <source>
        <dbReference type="Proteomes" id="UP000256964"/>
    </source>
</evidence>
<feature type="repeat" description="WD" evidence="3">
    <location>
        <begin position="395"/>
        <end position="436"/>
    </location>
</feature>
<evidence type="ECO:0000256" key="3">
    <source>
        <dbReference type="PROSITE-ProRule" id="PRU00221"/>
    </source>
</evidence>
<feature type="compositionally biased region" description="Polar residues" evidence="4">
    <location>
        <begin position="277"/>
        <end position="287"/>
    </location>
</feature>
<dbReference type="InterPro" id="IPR001632">
    <property type="entry name" value="WD40_G-protein_beta-like"/>
</dbReference>
<dbReference type="PROSITE" id="PS00678">
    <property type="entry name" value="WD_REPEATS_1"/>
    <property type="match status" value="2"/>
</dbReference>
<evidence type="ECO:0000256" key="4">
    <source>
        <dbReference type="SAM" id="MobiDB-lite"/>
    </source>
</evidence>
<dbReference type="CDD" id="cd00200">
    <property type="entry name" value="WD40"/>
    <property type="match status" value="1"/>
</dbReference>
<evidence type="ECO:0000256" key="1">
    <source>
        <dbReference type="ARBA" id="ARBA00022574"/>
    </source>
</evidence>
<dbReference type="InterPro" id="IPR055442">
    <property type="entry name" value="Beta-prop_EML-like_2nd"/>
</dbReference>
<feature type="region of interest" description="Disordered" evidence="4">
    <location>
        <begin position="208"/>
        <end position="301"/>
    </location>
</feature>
<protein>
    <submittedName>
        <fullName evidence="6">WD40 repeat-like protein</fullName>
    </submittedName>
</protein>
<organism evidence="6 7">
    <name type="scientific">Lentinus brumalis</name>
    <dbReference type="NCBI Taxonomy" id="2498619"/>
    <lineage>
        <taxon>Eukaryota</taxon>
        <taxon>Fungi</taxon>
        <taxon>Dikarya</taxon>
        <taxon>Basidiomycota</taxon>
        <taxon>Agaricomycotina</taxon>
        <taxon>Agaricomycetes</taxon>
        <taxon>Polyporales</taxon>
        <taxon>Polyporaceae</taxon>
        <taxon>Lentinus</taxon>
    </lineage>
</organism>
<dbReference type="SUPFAM" id="SSF50978">
    <property type="entry name" value="WD40 repeat-like"/>
    <property type="match status" value="1"/>
</dbReference>
<dbReference type="PROSITE" id="PS50294">
    <property type="entry name" value="WD_REPEATS_REGION"/>
    <property type="match status" value="7"/>
</dbReference>
<dbReference type="Pfam" id="PF00400">
    <property type="entry name" value="WD40"/>
    <property type="match status" value="3"/>
</dbReference>
<dbReference type="InterPro" id="IPR015943">
    <property type="entry name" value="WD40/YVTN_repeat-like_dom_sf"/>
</dbReference>
<dbReference type="Gene3D" id="2.130.10.10">
    <property type="entry name" value="YVTN repeat-like/Quinoprotein amine dehydrogenase"/>
    <property type="match status" value="3"/>
</dbReference>
<dbReference type="PROSITE" id="PS50082">
    <property type="entry name" value="WD_REPEATS_2"/>
    <property type="match status" value="8"/>
</dbReference>
<dbReference type="SMART" id="SM00320">
    <property type="entry name" value="WD40"/>
    <property type="match status" value="8"/>
</dbReference>
<reference evidence="6 7" key="1">
    <citation type="journal article" date="2018" name="Biotechnol. Biofuels">
        <title>Integrative visual omics of the white-rot fungus Polyporus brumalis exposes the biotechnological potential of its oxidative enzymes for delignifying raw plant biomass.</title>
        <authorList>
            <person name="Miyauchi S."/>
            <person name="Rancon A."/>
            <person name="Drula E."/>
            <person name="Hage H."/>
            <person name="Chaduli D."/>
            <person name="Favel A."/>
            <person name="Grisel S."/>
            <person name="Henrissat B."/>
            <person name="Herpoel-Gimbert I."/>
            <person name="Ruiz-Duenas F.J."/>
            <person name="Chevret D."/>
            <person name="Hainaut M."/>
            <person name="Lin J."/>
            <person name="Wang M."/>
            <person name="Pangilinan J."/>
            <person name="Lipzen A."/>
            <person name="Lesage-Meessen L."/>
            <person name="Navarro D."/>
            <person name="Riley R."/>
            <person name="Grigoriev I.V."/>
            <person name="Zhou S."/>
            <person name="Raouche S."/>
            <person name="Rosso M.N."/>
        </authorList>
    </citation>
    <scope>NUCLEOTIDE SEQUENCE [LARGE SCALE GENOMIC DNA]</scope>
    <source>
        <strain evidence="6 7">BRFM 1820</strain>
    </source>
</reference>
<dbReference type="InterPro" id="IPR019775">
    <property type="entry name" value="WD40_repeat_CS"/>
</dbReference>
<feature type="repeat" description="WD" evidence="3">
    <location>
        <begin position="437"/>
        <end position="478"/>
    </location>
</feature>
<evidence type="ECO:0000259" key="5">
    <source>
        <dbReference type="Pfam" id="PF23414"/>
    </source>
</evidence>
<gene>
    <name evidence="6" type="ORF">OH76DRAFT_1486455</name>
</gene>
<dbReference type="Pfam" id="PF23414">
    <property type="entry name" value="Beta-prop_EML_2"/>
    <property type="match status" value="1"/>
</dbReference>
<dbReference type="PANTHER" id="PTHR19879:SF9">
    <property type="entry name" value="TRANSCRIPTION INITIATION FACTOR TFIID SUBUNIT 5"/>
    <property type="match status" value="1"/>
</dbReference>
<accession>A0A371CYD2</accession>
<dbReference type="InterPro" id="IPR020472">
    <property type="entry name" value="WD40_PAC1"/>
</dbReference>
<dbReference type="InterPro" id="IPR036322">
    <property type="entry name" value="WD40_repeat_dom_sf"/>
</dbReference>
<feature type="repeat" description="WD" evidence="3">
    <location>
        <begin position="563"/>
        <end position="604"/>
    </location>
</feature>
<evidence type="ECO:0000256" key="2">
    <source>
        <dbReference type="ARBA" id="ARBA00022737"/>
    </source>
</evidence>
<feature type="repeat" description="WD" evidence="3">
    <location>
        <begin position="311"/>
        <end position="352"/>
    </location>
</feature>
<keyword evidence="7" id="KW-1185">Reference proteome</keyword>
<proteinExistence type="predicted"/>
<dbReference type="STRING" id="139420.A0A371CYD2"/>
<evidence type="ECO:0000313" key="6">
    <source>
        <dbReference type="EMBL" id="RDX45285.1"/>
    </source>
</evidence>
<sequence>MSGDKGAVLVTKEPSVSTSLPLDRRIEFIGQLVRMRKRSQPPPETLRLINGITTTPGPWVIVTLPDPVKTLVAASCDFSNDGSAGITIPVGNTWTLPNAAALDGAGGHAEGDNFSRAQYLFVDRLVLQTRRGLLSKHVSAKYDPLNDLLDYILEEQPNAYCAVATDGDVISMLEGESGTTDVIACLKKLSPETFLMEVHGMKVGVLRAKQEKRDAPQATDQPDYTESHQHQQNQPDISEPAVQGTAETTLSDPISIEPPAEDSEAGAPGICPPQQPMEESTNQPQHESTNKQQKESTTQLQKQPIIWEPAADGHTGTVTSLAVSPDSKWVASGSEDTTIILWDTEDQSVVRKWEASVETVRDLTFSPDSKRLAASGNEGRVVIWDVEQGNELGTLEGHRETVHTVVWSPDGTKLATGSDDMTVRIWDAETYQQIRSLEGHNAMVTFVMFSPDGKLLASGGADYNCRLWVVETGELKHELSGHKGMVWTAAFDPEVRRVATASDDGSVRIWSVETGEELVILHEHTGPVWVVAFTEDGKQIMSASSDSTVKICNSFSGERIMEIDGHDSMVNAAQFSPDGKYIATASSDNTVKLWNRADGTNLVTFNEHNDKVTHAVFSPDGLTLSSASDDGKIRIRLLSEFIKAEGEGEGTGEAEK</sequence>
<dbReference type="OrthoDB" id="2754813at2759"/>
<feature type="repeat" description="WD" evidence="3">
    <location>
        <begin position="353"/>
        <end position="394"/>
    </location>
</feature>
<feature type="compositionally biased region" description="Polar residues" evidence="4">
    <location>
        <begin position="218"/>
        <end position="236"/>
    </location>
</feature>
<feature type="repeat" description="WD" evidence="3">
    <location>
        <begin position="521"/>
        <end position="551"/>
    </location>
</feature>
<dbReference type="EMBL" id="KZ857439">
    <property type="protein sequence ID" value="RDX45285.1"/>
    <property type="molecule type" value="Genomic_DNA"/>
</dbReference>
<dbReference type="AlphaFoldDB" id="A0A371CYD2"/>
<name>A0A371CYD2_9APHY</name>
<dbReference type="PRINTS" id="PR00320">
    <property type="entry name" value="GPROTEINBRPT"/>
</dbReference>
<feature type="repeat" description="WD" evidence="3">
    <location>
        <begin position="479"/>
        <end position="520"/>
    </location>
</feature>
<dbReference type="InterPro" id="IPR001680">
    <property type="entry name" value="WD40_rpt"/>
</dbReference>
<keyword evidence="1 3" id="KW-0853">WD repeat</keyword>
<feature type="domain" description="EML-like second beta-propeller" evidence="5">
    <location>
        <begin position="319"/>
        <end position="488"/>
    </location>
</feature>